<evidence type="ECO:0000313" key="1">
    <source>
        <dbReference type="EMBL" id="MEO3690432.1"/>
    </source>
</evidence>
<comment type="caution">
    <text evidence="1">The sequence shown here is derived from an EMBL/GenBank/DDBJ whole genome shotgun (WGS) entry which is preliminary data.</text>
</comment>
<organism evidence="1 2">
    <name type="scientific">Roseateles paludis</name>
    <dbReference type="NCBI Taxonomy" id="3145238"/>
    <lineage>
        <taxon>Bacteria</taxon>
        <taxon>Pseudomonadati</taxon>
        <taxon>Pseudomonadota</taxon>
        <taxon>Betaproteobacteria</taxon>
        <taxon>Burkholderiales</taxon>
        <taxon>Sphaerotilaceae</taxon>
        <taxon>Roseateles</taxon>
    </lineage>
</organism>
<reference evidence="1 2" key="1">
    <citation type="submission" date="2024-05" db="EMBL/GenBank/DDBJ databases">
        <title>Roseateles sp. DJS-2-20 16S ribosomal RNA gene Genome sequencing and assembly.</title>
        <authorList>
            <person name="Woo H."/>
        </authorList>
    </citation>
    <scope>NUCLEOTIDE SEQUENCE [LARGE SCALE GENOMIC DNA]</scope>
    <source>
        <strain evidence="1 2">DJS-2-20</strain>
    </source>
</reference>
<protein>
    <submittedName>
        <fullName evidence="1">Uncharacterized protein</fullName>
    </submittedName>
</protein>
<dbReference type="RefSeq" id="WP_347703262.1">
    <property type="nucleotide sequence ID" value="NZ_JBDPZD010000001.1"/>
</dbReference>
<dbReference type="EMBL" id="JBDPZD010000001">
    <property type="protein sequence ID" value="MEO3690432.1"/>
    <property type="molecule type" value="Genomic_DNA"/>
</dbReference>
<sequence>MATAPRFIPKVTLEALARNPHMRLSDPEMRPTLEALRERVQTDPAFAKKLLQGAGIVDATGKLTKNFGG</sequence>
<proteinExistence type="predicted"/>
<name>A0ABV0FWY8_9BURK</name>
<keyword evidence="2" id="KW-1185">Reference proteome</keyword>
<dbReference type="Proteomes" id="UP001495147">
    <property type="component" value="Unassembled WGS sequence"/>
</dbReference>
<gene>
    <name evidence="1" type="ORF">ABDJ85_03070</name>
</gene>
<accession>A0ABV0FWY8</accession>
<evidence type="ECO:0000313" key="2">
    <source>
        <dbReference type="Proteomes" id="UP001495147"/>
    </source>
</evidence>